<protein>
    <submittedName>
        <fullName evidence="1">Uncharacterized protein</fullName>
    </submittedName>
</protein>
<evidence type="ECO:0000313" key="1">
    <source>
        <dbReference type="EMBL" id="TDB48222.1"/>
    </source>
</evidence>
<dbReference type="EMBL" id="PUJY01000045">
    <property type="protein sequence ID" value="TDB48222.1"/>
    <property type="molecule type" value="Genomic_DNA"/>
</dbReference>
<sequence length="116" mass="13851">MRTEHTRSIQTISHSTEIVDRFFDNCSQKEFFVRRLSFRHDPNRQIFIVTINNDKKSDAFYVVPFAELSYRRNKINVIVDPKEQYPELCTDVDRAIALIKSSIIDYMSQYNRLFAH</sequence>
<reference evidence="1 2" key="1">
    <citation type="journal article" date="2019" name="Int. J. Syst. Evol. Microbiol.">
        <title>Photorhabdus khanii subsp. guanajuatensis subsp. nov., isolated from Heterorhabditis atacamensis, and Photorhabdus luminescens subsp. mexicana subsp. nov., isolated from Heterorhabditis mexicana entomopathogenic nematodes.</title>
        <authorList>
            <person name="Machado R.A.R."/>
            <person name="Bruno P."/>
            <person name="Arce C.C.M."/>
            <person name="Liechti N."/>
            <person name="Kohler A."/>
            <person name="Bernal J."/>
            <person name="Bruggmann R."/>
            <person name="Turlings T.C.J."/>
        </authorList>
    </citation>
    <scope>NUCLEOTIDE SEQUENCE [LARGE SCALE GENOMIC DNA]</scope>
    <source>
        <strain evidence="1 2">MEX20-17</strain>
    </source>
</reference>
<evidence type="ECO:0000313" key="2">
    <source>
        <dbReference type="Proteomes" id="UP000295598"/>
    </source>
</evidence>
<organism evidence="1 2">
    <name type="scientific">Photorhabdus khanii subsp. guanajuatensis</name>
    <dbReference type="NCBI Taxonomy" id="2100166"/>
    <lineage>
        <taxon>Bacteria</taxon>
        <taxon>Pseudomonadati</taxon>
        <taxon>Pseudomonadota</taxon>
        <taxon>Gammaproteobacteria</taxon>
        <taxon>Enterobacterales</taxon>
        <taxon>Morganellaceae</taxon>
        <taxon>Photorhabdus</taxon>
    </lineage>
</organism>
<gene>
    <name evidence="1" type="ORF">C5467_19300</name>
</gene>
<dbReference type="Proteomes" id="UP000295598">
    <property type="component" value="Unassembled WGS sequence"/>
</dbReference>
<accession>A0A4R4J4R9</accession>
<proteinExistence type="predicted"/>
<comment type="caution">
    <text evidence="1">The sequence shown here is derived from an EMBL/GenBank/DDBJ whole genome shotgun (WGS) entry which is preliminary data.</text>
</comment>
<name>A0A4R4J4R9_9GAMM</name>
<dbReference type="AlphaFoldDB" id="A0A4R4J4R9"/>